<keyword evidence="1" id="KW-0812">Transmembrane</keyword>
<dbReference type="GeneID" id="39331109"/>
<name>A0A3S6P7P3_ULVCO</name>
<keyword evidence="1" id="KW-0472">Membrane</keyword>
<sequence>MSMVTTILLEICYRNFYIASVFLLIQCFSYFTQGLQLEFFSGLFVTNIQAVDFNFYSDVNPFEKLNYQTETEQQLLPLQQQRLSGAEKSIYYNQDQRTVYSDKLDNQSSFLAYDYEQCIDNFIALSSNEAKTWSRLFIVYLNYFYCIQLNQTVLNCLLLYTKLQYLTAFIVINYYSNIKPGLLNKQKFGLFQVLLSLALFTFVLNQYTILTAIAVFEELKLEQLDSELI</sequence>
<reference evidence="2" key="1">
    <citation type="submission" date="2017-02" db="EMBL/GenBank/DDBJ databases">
        <title>The complete mitochondrial genome sequence of the green macroalga Ulva compressa.</title>
        <authorList>
            <person name="Liu F."/>
        </authorList>
    </citation>
    <scope>NUCLEOTIDE SEQUENCE</scope>
</reference>
<dbReference type="RefSeq" id="YP_009560619.1">
    <property type="nucleotide sequence ID" value="NC_041082.1"/>
</dbReference>
<evidence type="ECO:0008006" key="3">
    <source>
        <dbReference type="Google" id="ProtNLM"/>
    </source>
</evidence>
<feature type="transmembrane region" description="Helical" evidence="1">
    <location>
        <begin position="188"/>
        <end position="216"/>
    </location>
</feature>
<gene>
    <name evidence="2" type="primary">orf229b</name>
</gene>
<dbReference type="EMBL" id="KY626327">
    <property type="protein sequence ID" value="ATP01494.1"/>
    <property type="molecule type" value="Genomic_DNA"/>
</dbReference>
<keyword evidence="2" id="KW-0496">Mitochondrion</keyword>
<feature type="transmembrane region" description="Helical" evidence="1">
    <location>
        <begin position="157"/>
        <end position="176"/>
    </location>
</feature>
<keyword evidence="1" id="KW-1133">Transmembrane helix</keyword>
<proteinExistence type="predicted"/>
<evidence type="ECO:0000313" key="2">
    <source>
        <dbReference type="EMBL" id="ATP01494.1"/>
    </source>
</evidence>
<evidence type="ECO:0000256" key="1">
    <source>
        <dbReference type="SAM" id="Phobius"/>
    </source>
</evidence>
<accession>A0A3S6P7P3</accession>
<protein>
    <recommendedName>
        <fullName evidence="3">Transmembrane protein</fullName>
    </recommendedName>
</protein>
<geneLocation type="mitochondrion" evidence="2"/>
<organism evidence="2">
    <name type="scientific">Ulva compressa</name>
    <name type="common">Green alga</name>
    <name type="synonym">Enteromorpha compressa</name>
    <dbReference type="NCBI Taxonomy" id="63659"/>
    <lineage>
        <taxon>Eukaryota</taxon>
        <taxon>Viridiplantae</taxon>
        <taxon>Chlorophyta</taxon>
        <taxon>core chlorophytes</taxon>
        <taxon>Ulvophyceae</taxon>
        <taxon>OUU clade</taxon>
        <taxon>Ulvales</taxon>
        <taxon>Ulvaceae</taxon>
        <taxon>Ulva</taxon>
    </lineage>
</organism>
<dbReference type="AlphaFoldDB" id="A0A3S6P7P3"/>
<feature type="transmembrane region" description="Helical" evidence="1">
    <location>
        <begin position="12"/>
        <end position="31"/>
    </location>
</feature>